<gene>
    <name evidence="3" type="ORF">MARU1_003580</name>
</gene>
<evidence type="ECO:0000256" key="1">
    <source>
        <dbReference type="SAM" id="MobiDB-lite"/>
    </source>
</evidence>
<dbReference type="InterPro" id="IPR011993">
    <property type="entry name" value="PH-like_dom_sf"/>
</dbReference>
<reference evidence="3 4" key="1">
    <citation type="submission" date="2023-03" db="EMBL/GenBank/DDBJ databases">
        <title>Mating type loci evolution in Malassezia.</title>
        <authorList>
            <person name="Coelho M.A."/>
        </authorList>
    </citation>
    <scope>NUCLEOTIDE SEQUENCE [LARGE SCALE GENOMIC DNA]</scope>
    <source>
        <strain evidence="3 4">CBS 13387</strain>
    </source>
</reference>
<dbReference type="AlphaFoldDB" id="A0AAJ5Z619"/>
<protein>
    <recommendedName>
        <fullName evidence="2">RanBD1 domain-containing protein</fullName>
    </recommendedName>
</protein>
<evidence type="ECO:0000259" key="2">
    <source>
        <dbReference type="PROSITE" id="PS50196"/>
    </source>
</evidence>
<dbReference type="PANTHER" id="PTHR23138">
    <property type="entry name" value="RAN BINDING PROTEIN"/>
    <property type="match status" value="1"/>
</dbReference>
<dbReference type="SUPFAM" id="SSF50729">
    <property type="entry name" value="PH domain-like"/>
    <property type="match status" value="1"/>
</dbReference>
<feature type="compositionally biased region" description="Basic and acidic residues" evidence="1">
    <location>
        <begin position="142"/>
        <end position="157"/>
    </location>
</feature>
<dbReference type="InterPro" id="IPR045255">
    <property type="entry name" value="RanBP1-like"/>
</dbReference>
<dbReference type="Proteomes" id="UP001217582">
    <property type="component" value="Chromosome 8"/>
</dbReference>
<dbReference type="SMART" id="SM00160">
    <property type="entry name" value="RanBD"/>
    <property type="match status" value="1"/>
</dbReference>
<proteinExistence type="predicted"/>
<keyword evidence="4" id="KW-1185">Reference proteome</keyword>
<dbReference type="PROSITE" id="PS50196">
    <property type="entry name" value="RANBD1"/>
    <property type="match status" value="1"/>
</dbReference>
<feature type="compositionally biased region" description="Polar residues" evidence="1">
    <location>
        <begin position="92"/>
        <end position="112"/>
    </location>
</feature>
<dbReference type="EMBL" id="CP119923">
    <property type="protein sequence ID" value="WFD17525.1"/>
    <property type="molecule type" value="Genomic_DNA"/>
</dbReference>
<name>A0AAJ5Z619_9BASI</name>
<feature type="compositionally biased region" description="Polar residues" evidence="1">
    <location>
        <begin position="64"/>
        <end position="80"/>
    </location>
</feature>
<dbReference type="InterPro" id="IPR000156">
    <property type="entry name" value="Ran_bind_dom"/>
</dbReference>
<dbReference type="Pfam" id="PF00638">
    <property type="entry name" value="Ran_BP1"/>
    <property type="match status" value="1"/>
</dbReference>
<organism evidence="3 4">
    <name type="scientific">Malassezia arunalokei</name>
    <dbReference type="NCBI Taxonomy" id="1514897"/>
    <lineage>
        <taxon>Eukaryota</taxon>
        <taxon>Fungi</taxon>
        <taxon>Dikarya</taxon>
        <taxon>Basidiomycota</taxon>
        <taxon>Ustilaginomycotina</taxon>
        <taxon>Malasseziomycetes</taxon>
        <taxon>Malasseziales</taxon>
        <taxon>Malasseziaceae</taxon>
        <taxon>Malassezia</taxon>
    </lineage>
</organism>
<sequence>MAAEHESPAVAPRATKRGLDDAAPVQDDPAKRQRGAAGVSEASTKVEGSGDASAQEAPEKQASADASAQESPEKQASTDASAKEAPEKQASADASAQETPDKQASTGASAQETPDKQASTDASATSDASPPAAVPNQKRHDKPSTTEHPAPSDETKSKGPALGFGAFASRSAPFQSATALTAKADAASDQKEKDWATDKAAAPIKNDGDNVVRMKEVPKPDVELTTGEEEEETVASARAKLYSLAENQVWKERGTGAIKINVHRPSASARLVMRLDAVLKLILNVKLFPGMQCHLDQERFLRVVAMESDGLTHFLLKFGNAADAHTFLSHLQEHIPASS</sequence>
<feature type="region of interest" description="Disordered" evidence="1">
    <location>
        <begin position="1"/>
        <end position="167"/>
    </location>
</feature>
<evidence type="ECO:0000313" key="4">
    <source>
        <dbReference type="Proteomes" id="UP001217582"/>
    </source>
</evidence>
<feature type="domain" description="RanBD1" evidence="2">
    <location>
        <begin position="207"/>
        <end position="292"/>
    </location>
</feature>
<feature type="compositionally biased region" description="Low complexity" evidence="1">
    <location>
        <begin position="119"/>
        <end position="131"/>
    </location>
</feature>
<accession>A0AAJ5Z619</accession>
<dbReference type="Gene3D" id="2.30.29.30">
    <property type="entry name" value="Pleckstrin-homology domain (PH domain)/Phosphotyrosine-binding domain (PTB)"/>
    <property type="match status" value="1"/>
</dbReference>
<evidence type="ECO:0000313" key="3">
    <source>
        <dbReference type="EMBL" id="WFD17525.1"/>
    </source>
</evidence>